<evidence type="ECO:0000256" key="6">
    <source>
        <dbReference type="ARBA" id="ARBA00023180"/>
    </source>
</evidence>
<dbReference type="Gene3D" id="3.90.215.10">
    <property type="entry name" value="Gamma Fibrinogen, chain A, domain 1"/>
    <property type="match status" value="1"/>
</dbReference>
<accession>A0ABP0F127</accession>
<dbReference type="Pfam" id="PF00147">
    <property type="entry name" value="Fibrinogen_C"/>
    <property type="match status" value="1"/>
</dbReference>
<keyword evidence="4" id="KW-0175">Coiled coil</keyword>
<dbReference type="NCBIfam" id="NF040941">
    <property type="entry name" value="GGGWT_bact"/>
    <property type="match status" value="1"/>
</dbReference>
<dbReference type="SMART" id="SM00186">
    <property type="entry name" value="FBG"/>
    <property type="match status" value="1"/>
</dbReference>
<evidence type="ECO:0000256" key="3">
    <source>
        <dbReference type="ARBA" id="ARBA00022729"/>
    </source>
</evidence>
<comment type="subcellular location">
    <subcellularLocation>
        <location evidence="1">Secreted</location>
    </subcellularLocation>
</comment>
<gene>
    <name evidence="8" type="ORF">CVLEPA_LOCUS3209</name>
</gene>
<reference evidence="8 9" key="1">
    <citation type="submission" date="2024-02" db="EMBL/GenBank/DDBJ databases">
        <authorList>
            <person name="Daric V."/>
            <person name="Darras S."/>
        </authorList>
    </citation>
    <scope>NUCLEOTIDE SEQUENCE [LARGE SCALE GENOMIC DNA]</scope>
</reference>
<dbReference type="Proteomes" id="UP001642483">
    <property type="component" value="Unassembled WGS sequence"/>
</dbReference>
<dbReference type="PROSITE" id="PS51406">
    <property type="entry name" value="FIBRINOGEN_C_2"/>
    <property type="match status" value="1"/>
</dbReference>
<keyword evidence="6" id="KW-0325">Glycoprotein</keyword>
<protein>
    <recommendedName>
        <fullName evidence="7">Fibrinogen C-terminal domain-containing protein</fullName>
    </recommendedName>
</protein>
<keyword evidence="2" id="KW-0964">Secreted</keyword>
<organism evidence="8 9">
    <name type="scientific">Clavelina lepadiformis</name>
    <name type="common">Light-bulb sea squirt</name>
    <name type="synonym">Ascidia lepadiformis</name>
    <dbReference type="NCBI Taxonomy" id="159417"/>
    <lineage>
        <taxon>Eukaryota</taxon>
        <taxon>Metazoa</taxon>
        <taxon>Chordata</taxon>
        <taxon>Tunicata</taxon>
        <taxon>Ascidiacea</taxon>
        <taxon>Aplousobranchia</taxon>
        <taxon>Clavelinidae</taxon>
        <taxon>Clavelina</taxon>
    </lineage>
</organism>
<dbReference type="PANTHER" id="PTHR47221:SF6">
    <property type="entry name" value="FIBRINOGEN ALPHA CHAIN"/>
    <property type="match status" value="1"/>
</dbReference>
<dbReference type="PANTHER" id="PTHR47221">
    <property type="entry name" value="FIBRINOGEN ALPHA CHAIN"/>
    <property type="match status" value="1"/>
</dbReference>
<dbReference type="InterPro" id="IPR037579">
    <property type="entry name" value="FIB_ANG-like"/>
</dbReference>
<keyword evidence="3" id="KW-0732">Signal</keyword>
<keyword evidence="5" id="KW-1015">Disulfide bond</keyword>
<dbReference type="SUPFAM" id="SSF56496">
    <property type="entry name" value="Fibrinogen C-terminal domain-like"/>
    <property type="match status" value="1"/>
</dbReference>
<dbReference type="InterPro" id="IPR036056">
    <property type="entry name" value="Fibrinogen-like_C"/>
</dbReference>
<comment type="caution">
    <text evidence="8">The sequence shown here is derived from an EMBL/GenBank/DDBJ whole genome shotgun (WGS) entry which is preliminary data.</text>
</comment>
<name>A0ABP0F127_CLALP</name>
<evidence type="ECO:0000256" key="1">
    <source>
        <dbReference type="ARBA" id="ARBA00004613"/>
    </source>
</evidence>
<evidence type="ECO:0000256" key="2">
    <source>
        <dbReference type="ARBA" id="ARBA00022525"/>
    </source>
</evidence>
<proteinExistence type="predicted"/>
<dbReference type="InterPro" id="IPR014716">
    <property type="entry name" value="Fibrinogen_a/b/g_C_1"/>
</dbReference>
<sequence>MTRDVIVTIYTYIRDIISNGPAKSCQEILAAGYTESGVYPIFPVGIPEGLRIYCDMETDGGGWMVFQRRMDGSVDFRRNWQAYVEGFGQLEGEFWLGLDKLNRLFGNFVTELRVDLEDFENNKRFAKYE</sequence>
<feature type="domain" description="Fibrinogen C-terminal" evidence="7">
    <location>
        <begin position="16"/>
        <end position="129"/>
    </location>
</feature>
<keyword evidence="9" id="KW-1185">Reference proteome</keyword>
<dbReference type="EMBL" id="CAWYQH010000002">
    <property type="protein sequence ID" value="CAK8673418.1"/>
    <property type="molecule type" value="Genomic_DNA"/>
</dbReference>
<dbReference type="InterPro" id="IPR002181">
    <property type="entry name" value="Fibrinogen_a/b/g_C_dom"/>
</dbReference>
<evidence type="ECO:0000256" key="5">
    <source>
        <dbReference type="ARBA" id="ARBA00023157"/>
    </source>
</evidence>
<evidence type="ECO:0000313" key="8">
    <source>
        <dbReference type="EMBL" id="CAK8673418.1"/>
    </source>
</evidence>
<evidence type="ECO:0000259" key="7">
    <source>
        <dbReference type="PROSITE" id="PS51406"/>
    </source>
</evidence>
<evidence type="ECO:0000256" key="4">
    <source>
        <dbReference type="ARBA" id="ARBA00023054"/>
    </source>
</evidence>
<evidence type="ECO:0000313" key="9">
    <source>
        <dbReference type="Proteomes" id="UP001642483"/>
    </source>
</evidence>